<evidence type="ECO:0000256" key="2">
    <source>
        <dbReference type="SAM" id="Phobius"/>
    </source>
</evidence>
<reference evidence="3" key="2">
    <citation type="submission" date="2020-03" db="EMBL/GenBank/DDBJ databases">
        <title>Walnut 2.0.</title>
        <authorList>
            <person name="Marrano A."/>
            <person name="Britton M."/>
            <person name="Zimin A.V."/>
            <person name="Zaini P.A."/>
            <person name="Workman R."/>
            <person name="Puiu D."/>
            <person name="Bianco L."/>
            <person name="Allen B.J."/>
            <person name="Troggio M."/>
            <person name="Leslie C.A."/>
            <person name="Timp W."/>
            <person name="Dendekar A."/>
            <person name="Salzberg S.L."/>
            <person name="Neale D.B."/>
        </authorList>
    </citation>
    <scope>NUCLEOTIDE SEQUENCE</scope>
    <source>
        <tissue evidence="3">Leaves</tissue>
    </source>
</reference>
<dbReference type="PANTHER" id="PTHR33919">
    <property type="entry name" value="OS09G0127700 PROTEIN"/>
    <property type="match status" value="1"/>
</dbReference>
<keyword evidence="2" id="KW-0472">Membrane</keyword>
<evidence type="ECO:0000256" key="1">
    <source>
        <dbReference type="SAM" id="MobiDB-lite"/>
    </source>
</evidence>
<dbReference type="EMBL" id="LIHL02000013">
    <property type="protein sequence ID" value="KAF5449184.1"/>
    <property type="molecule type" value="Genomic_DNA"/>
</dbReference>
<feature type="region of interest" description="Disordered" evidence="1">
    <location>
        <begin position="143"/>
        <end position="173"/>
    </location>
</feature>
<proteinExistence type="predicted"/>
<dbReference type="Proteomes" id="UP000619265">
    <property type="component" value="Unassembled WGS sequence"/>
</dbReference>
<dbReference type="AlphaFoldDB" id="A0A833WWW6"/>
<evidence type="ECO:0000313" key="3">
    <source>
        <dbReference type="EMBL" id="KAF5449184.1"/>
    </source>
</evidence>
<dbReference type="PANTHER" id="PTHR33919:SF9">
    <property type="entry name" value="RIBOSOME BIOGENESIS NEP1-LIKE PROTEIN"/>
    <property type="match status" value="1"/>
</dbReference>
<sequence length="173" mass="19508">SQSQIKINLPFLKKMAFRATSYWRSTLMRLGGNRSFASSTTPRMKLFAPTVDAAHGDTHNSRMAIKGEFAPLYMVLGMVVVAVTIGTHTAKQQLMHSPTVYVNKKRRESLPEVEDPDRVISSADKFVNKSFLRKVAHIQDHRRTLPDPVRPDPFTRPRNAETLKSVGVDPARH</sequence>
<name>A0A833WWW6_JUGRE</name>
<feature type="compositionally biased region" description="Basic and acidic residues" evidence="1">
    <location>
        <begin position="143"/>
        <end position="161"/>
    </location>
</feature>
<gene>
    <name evidence="3" type="ORF">F2P56_029660</name>
</gene>
<feature type="non-terminal residue" evidence="3">
    <location>
        <position position="173"/>
    </location>
</feature>
<comment type="caution">
    <text evidence="3">The sequence shown here is derived from an EMBL/GenBank/DDBJ whole genome shotgun (WGS) entry which is preliminary data.</text>
</comment>
<protein>
    <submittedName>
        <fullName evidence="3">Uncharacterized protein</fullName>
    </submittedName>
</protein>
<accession>A0A833WWW6</accession>
<organism evidence="3 4">
    <name type="scientific">Juglans regia</name>
    <name type="common">English walnut</name>
    <dbReference type="NCBI Taxonomy" id="51240"/>
    <lineage>
        <taxon>Eukaryota</taxon>
        <taxon>Viridiplantae</taxon>
        <taxon>Streptophyta</taxon>
        <taxon>Embryophyta</taxon>
        <taxon>Tracheophyta</taxon>
        <taxon>Spermatophyta</taxon>
        <taxon>Magnoliopsida</taxon>
        <taxon>eudicotyledons</taxon>
        <taxon>Gunneridae</taxon>
        <taxon>Pentapetalae</taxon>
        <taxon>rosids</taxon>
        <taxon>fabids</taxon>
        <taxon>Fagales</taxon>
        <taxon>Juglandaceae</taxon>
        <taxon>Juglans</taxon>
    </lineage>
</organism>
<feature type="transmembrane region" description="Helical" evidence="2">
    <location>
        <begin position="70"/>
        <end position="90"/>
    </location>
</feature>
<reference evidence="3" key="1">
    <citation type="submission" date="2015-10" db="EMBL/GenBank/DDBJ databases">
        <authorList>
            <person name="Martinez-Garcia P.J."/>
            <person name="Crepeau M.W."/>
            <person name="Puiu D."/>
            <person name="Gonzalez-Ibeas D."/>
            <person name="Whalen J."/>
            <person name="Stevens K."/>
            <person name="Paul R."/>
            <person name="Butterfield T."/>
            <person name="Britton M."/>
            <person name="Reagan R."/>
            <person name="Chakraborty S."/>
            <person name="Walawage S.L."/>
            <person name="Vasquez-Gross H.A."/>
            <person name="Cardeno C."/>
            <person name="Famula R."/>
            <person name="Pratt K."/>
            <person name="Kuruganti S."/>
            <person name="Aradhya M.K."/>
            <person name="Leslie C.A."/>
            <person name="Dandekar A.M."/>
            <person name="Salzberg S.L."/>
            <person name="Wegrzyn J.L."/>
            <person name="Langley C.H."/>
            <person name="Neale D.B."/>
        </authorList>
    </citation>
    <scope>NUCLEOTIDE SEQUENCE</scope>
    <source>
        <tissue evidence="3">Leaves</tissue>
    </source>
</reference>
<keyword evidence="2" id="KW-0812">Transmembrane</keyword>
<keyword evidence="2" id="KW-1133">Transmembrane helix</keyword>
<evidence type="ECO:0000313" key="4">
    <source>
        <dbReference type="Proteomes" id="UP000619265"/>
    </source>
</evidence>
<dbReference type="Gramene" id="Jr13_11060_p1">
    <property type="protein sequence ID" value="cds.Jr13_11060_p1"/>
    <property type="gene ID" value="Jr13_11060"/>
</dbReference>